<evidence type="ECO:0000256" key="4">
    <source>
        <dbReference type="PIRSR" id="PIRSR004846-1"/>
    </source>
</evidence>
<accession>L8J637</accession>
<protein>
    <submittedName>
        <fullName evidence="6">Molybdenum ABC transporter, periplasmic molybdenum-binding protein ModA</fullName>
    </submittedName>
</protein>
<keyword evidence="3 5" id="KW-0732">Signal</keyword>
<organism evidence="6 7">
    <name type="scientific">Photobacterium marinum</name>
    <dbReference type="NCBI Taxonomy" id="1056511"/>
    <lineage>
        <taxon>Bacteria</taxon>
        <taxon>Pseudomonadati</taxon>
        <taxon>Pseudomonadota</taxon>
        <taxon>Gammaproteobacteria</taxon>
        <taxon>Vibrionales</taxon>
        <taxon>Vibrionaceae</taxon>
        <taxon>Photobacterium</taxon>
    </lineage>
</organism>
<proteinExistence type="inferred from homology"/>
<dbReference type="PIRSF" id="PIRSF004846">
    <property type="entry name" value="ModA"/>
    <property type="match status" value="1"/>
</dbReference>
<feature type="binding site" evidence="4">
    <location>
        <position position="62"/>
    </location>
    <ligand>
        <name>molybdate</name>
        <dbReference type="ChEBI" id="CHEBI:36264"/>
    </ligand>
</feature>
<comment type="similarity">
    <text evidence="1">Belongs to the bacterial solute-binding protein ModA family.</text>
</comment>
<comment type="caution">
    <text evidence="6">The sequence shown here is derived from an EMBL/GenBank/DDBJ whole genome shotgun (WGS) entry which is preliminary data.</text>
</comment>
<dbReference type="GO" id="GO:0030973">
    <property type="term" value="F:molybdate ion binding"/>
    <property type="evidence" value="ECO:0007669"/>
    <property type="project" value="TreeGrafter"/>
</dbReference>
<dbReference type="Proteomes" id="UP000011134">
    <property type="component" value="Unassembled WGS sequence"/>
</dbReference>
<dbReference type="PANTHER" id="PTHR30632:SF17">
    <property type="entry name" value="MOLYBDATE-BINDING PROTEIN MODA"/>
    <property type="match status" value="1"/>
</dbReference>
<dbReference type="Gene3D" id="3.40.190.10">
    <property type="entry name" value="Periplasmic binding protein-like II"/>
    <property type="match status" value="2"/>
</dbReference>
<keyword evidence="7" id="KW-1185">Reference proteome</keyword>
<dbReference type="AlphaFoldDB" id="L8J637"/>
<dbReference type="EMBL" id="AMZO01000030">
    <property type="protein sequence ID" value="ELR64285.1"/>
    <property type="molecule type" value="Genomic_DNA"/>
</dbReference>
<evidence type="ECO:0000256" key="1">
    <source>
        <dbReference type="ARBA" id="ARBA00009175"/>
    </source>
</evidence>
<evidence type="ECO:0000256" key="5">
    <source>
        <dbReference type="SAM" id="SignalP"/>
    </source>
</evidence>
<evidence type="ECO:0000313" key="6">
    <source>
        <dbReference type="EMBL" id="ELR64285.1"/>
    </source>
</evidence>
<name>L8J637_9GAMM</name>
<feature type="chain" id="PRO_5003992687" evidence="5">
    <location>
        <begin position="26"/>
        <end position="255"/>
    </location>
</feature>
<dbReference type="RefSeq" id="WP_007468586.1">
    <property type="nucleotide sequence ID" value="NZ_AMZO01000030.1"/>
</dbReference>
<dbReference type="InterPro" id="IPR005950">
    <property type="entry name" value="ModA"/>
</dbReference>
<dbReference type="InterPro" id="IPR050682">
    <property type="entry name" value="ModA/WtpA"/>
</dbReference>
<dbReference type="GO" id="GO:0030288">
    <property type="term" value="C:outer membrane-bounded periplasmic space"/>
    <property type="evidence" value="ECO:0007669"/>
    <property type="project" value="TreeGrafter"/>
</dbReference>
<dbReference type="SUPFAM" id="SSF53850">
    <property type="entry name" value="Periplasmic binding protein-like II"/>
    <property type="match status" value="1"/>
</dbReference>
<dbReference type="GO" id="GO:0015689">
    <property type="term" value="P:molybdate ion transport"/>
    <property type="evidence" value="ECO:0007669"/>
    <property type="project" value="InterPro"/>
</dbReference>
<dbReference type="NCBIfam" id="TIGR01256">
    <property type="entry name" value="modA"/>
    <property type="match status" value="1"/>
</dbReference>
<dbReference type="Pfam" id="PF13531">
    <property type="entry name" value="SBP_bac_11"/>
    <property type="match status" value="1"/>
</dbReference>
<dbReference type="PANTHER" id="PTHR30632">
    <property type="entry name" value="MOLYBDATE-BINDING PERIPLASMIC PROTEIN"/>
    <property type="match status" value="1"/>
</dbReference>
<dbReference type="OrthoDB" id="9785015at2"/>
<dbReference type="GO" id="GO:0046872">
    <property type="term" value="F:metal ion binding"/>
    <property type="evidence" value="ECO:0007669"/>
    <property type="project" value="UniProtKB-KW"/>
</dbReference>
<reference evidence="6 7" key="1">
    <citation type="submission" date="2012-12" db="EMBL/GenBank/DDBJ databases">
        <title>Genome Assembly of Photobacterium sp. AK15.</title>
        <authorList>
            <person name="Khatri I."/>
            <person name="Vaidya B."/>
            <person name="Srinivas T.N.R."/>
            <person name="Subramanian S."/>
            <person name="Pinnaka A."/>
        </authorList>
    </citation>
    <scope>NUCLEOTIDE SEQUENCE [LARGE SCALE GENOMIC DNA]</scope>
    <source>
        <strain evidence="6 7">AK15</strain>
    </source>
</reference>
<evidence type="ECO:0000256" key="2">
    <source>
        <dbReference type="ARBA" id="ARBA00022723"/>
    </source>
</evidence>
<sequence>MNRAASFLFLACFSTASLISANVSAAALHVYAGAGLREPVEKIVNQFEQQTGHTVTVEYGGSGQILTRYKITGQGDLFIPGSDRYISKLEKDGLVSASSKLVRHIPVIAIRKDKAANIHSVDELAATNLRLGLGDSKAMALGRSGEKLLKATGHYDDLMNKVVVRAATVKQLALYLLNGDVDAAVIGRASAWKARDKVVMLPNPEGAPEETAAIALLKSSQHPYEAKLLMEKLTSTKGIQAFTDAGFLPLKPISN</sequence>
<dbReference type="PATRIC" id="fig|1056511.3.peg.3790"/>
<keyword evidence="4" id="KW-0500">Molybdenum</keyword>
<evidence type="ECO:0000256" key="3">
    <source>
        <dbReference type="ARBA" id="ARBA00022729"/>
    </source>
</evidence>
<feature type="signal peptide" evidence="5">
    <location>
        <begin position="1"/>
        <end position="25"/>
    </location>
</feature>
<evidence type="ECO:0000313" key="7">
    <source>
        <dbReference type="Proteomes" id="UP000011134"/>
    </source>
</evidence>
<gene>
    <name evidence="6" type="ORF">C942_02867</name>
</gene>
<feature type="binding site" evidence="4">
    <location>
        <position position="169"/>
    </location>
    <ligand>
        <name>molybdate</name>
        <dbReference type="ChEBI" id="CHEBI:36264"/>
    </ligand>
</feature>
<keyword evidence="2 4" id="KW-0479">Metal-binding</keyword>